<protein>
    <submittedName>
        <fullName evidence="1">Uncharacterized protein</fullName>
    </submittedName>
</protein>
<gene>
    <name evidence="1" type="primary">Acey_s0204.g1883</name>
    <name evidence="1" type="ORF">Y032_0204g1883</name>
</gene>
<keyword evidence="2" id="KW-1185">Reference proteome</keyword>
<accession>A0A016SMM3</accession>
<comment type="caution">
    <text evidence="1">The sequence shown here is derived from an EMBL/GenBank/DDBJ whole genome shotgun (WGS) entry which is preliminary data.</text>
</comment>
<reference evidence="2" key="1">
    <citation type="journal article" date="2015" name="Nat. Genet.">
        <title>The genome and transcriptome of the zoonotic hookworm Ancylostoma ceylanicum identify infection-specific gene families.</title>
        <authorList>
            <person name="Schwarz E.M."/>
            <person name="Hu Y."/>
            <person name="Antoshechkin I."/>
            <person name="Miller M.M."/>
            <person name="Sternberg P.W."/>
            <person name="Aroian R.V."/>
        </authorList>
    </citation>
    <scope>NUCLEOTIDE SEQUENCE</scope>
    <source>
        <strain evidence="2">HY135</strain>
    </source>
</reference>
<organism evidence="1 2">
    <name type="scientific">Ancylostoma ceylanicum</name>
    <dbReference type="NCBI Taxonomy" id="53326"/>
    <lineage>
        <taxon>Eukaryota</taxon>
        <taxon>Metazoa</taxon>
        <taxon>Ecdysozoa</taxon>
        <taxon>Nematoda</taxon>
        <taxon>Chromadorea</taxon>
        <taxon>Rhabditida</taxon>
        <taxon>Rhabditina</taxon>
        <taxon>Rhabditomorpha</taxon>
        <taxon>Strongyloidea</taxon>
        <taxon>Ancylostomatidae</taxon>
        <taxon>Ancylostomatinae</taxon>
        <taxon>Ancylostoma</taxon>
    </lineage>
</organism>
<name>A0A016SMM3_9BILA</name>
<dbReference type="Proteomes" id="UP000024635">
    <property type="component" value="Unassembled WGS sequence"/>
</dbReference>
<evidence type="ECO:0000313" key="2">
    <source>
        <dbReference type="Proteomes" id="UP000024635"/>
    </source>
</evidence>
<sequence length="124" mass="13395">MATDKSIPKAAKFVLGGSAGVSQTSLAVVAIATSAGCSGTAFGRHMDKASFPLSPSLTSPLHSEHILESSGDELRLAAFQAIHVAIDTYHFYVPYLFYRWFILIHFELAKSRDTLIDGPLFCCS</sequence>
<proteinExistence type="predicted"/>
<evidence type="ECO:0000313" key="1">
    <source>
        <dbReference type="EMBL" id="EYB91582.1"/>
    </source>
</evidence>
<dbReference type="EMBL" id="JARK01001540">
    <property type="protein sequence ID" value="EYB91582.1"/>
    <property type="molecule type" value="Genomic_DNA"/>
</dbReference>
<dbReference type="AlphaFoldDB" id="A0A016SMM3"/>